<accession>A0A1H7UQY2</accession>
<reference evidence="9" key="1">
    <citation type="submission" date="2016-10" db="EMBL/GenBank/DDBJ databases">
        <authorList>
            <person name="Varghese N."/>
            <person name="Submissions S."/>
        </authorList>
    </citation>
    <scope>NUCLEOTIDE SEQUENCE [LARGE SCALE GENOMIC DNA]</scope>
    <source>
        <strain evidence="9">DSM 18733</strain>
    </source>
</reference>
<sequence length="696" mass="79188">MFATKLAAQPGPKELKRWQDERYNMFIHWGGIYSVLGSVWDGKPITRGLGEQIQAHAGIYSDSYAKVAEQFNPEKWNADSVALLAKNAGMRAIVFTSKHHDGFCMWNTQTTDFNVVKATPYQRDVIKELSAACKRHGIKLGLYFSNIDWHFPEASPISSHNSDSIPPLHHQYNLAQIRELLTNYGEITELWFDMGSNTFEQSKEMRALVHQLQPNCMIGSRLGNDMGDFTVMSDNQQPDYEIGVPWQSPASFFDETWGYRSWQKYVPEEEKFKEKLTSLINVASRGGKYLLNIGPKGNGEVVPYEKKILLRIGKWLDTNQEAIYDVNPDPFREIFDWGAVTSTPHKIYLLVMKQPKDNVIYLPRIHGHVTTASIFGEPHLKPVLANKGNGQIVLQLPADFSVDADFKVIALSFDKGYEISPTHLLTLGNKPLLLNHQNSFKYYSNSGIDYNSRFKSTVKESWNLKTAHAKTIKPVLWYTDQERGKKIDLTFDGKQTTVELKGDKAIVLQGDKTAVRWEKSYVAGPFFEGIGEINSQDPLLDMHKNWKNKAWIENPHAGKLKLPADRMACYYYAQKIIADKETSVLINLTSADGIALALNGENLLLHNNDKRAGEKQDVVLLKLKKGINQLLIKSNNMFQRQVVIEVDRNIPQQLYRKVLTPINVNKGKVYSLSWALHQPFTIHETMNMVNLSLDLQ</sequence>
<organism evidence="8 9">
    <name type="scientific">Olivibacter domesticus</name>
    <name type="common">Pseudosphingobacterium domesticum</name>
    <dbReference type="NCBI Taxonomy" id="407022"/>
    <lineage>
        <taxon>Bacteria</taxon>
        <taxon>Pseudomonadati</taxon>
        <taxon>Bacteroidota</taxon>
        <taxon>Sphingobacteriia</taxon>
        <taxon>Sphingobacteriales</taxon>
        <taxon>Sphingobacteriaceae</taxon>
        <taxon>Olivibacter</taxon>
    </lineage>
</organism>
<dbReference type="InterPro" id="IPR016286">
    <property type="entry name" value="FUC_metazoa-typ"/>
</dbReference>
<dbReference type="PANTHER" id="PTHR10030:SF37">
    <property type="entry name" value="ALPHA-L-FUCOSIDASE-RELATED"/>
    <property type="match status" value="1"/>
</dbReference>
<dbReference type="SUPFAM" id="SSF51445">
    <property type="entry name" value="(Trans)glycosidases"/>
    <property type="match status" value="1"/>
</dbReference>
<dbReference type="STRING" id="407022.SAMN05661044_03907"/>
<dbReference type="EMBL" id="FOAF01000006">
    <property type="protein sequence ID" value="SEL99363.1"/>
    <property type="molecule type" value="Genomic_DNA"/>
</dbReference>
<dbReference type="Proteomes" id="UP000199421">
    <property type="component" value="Unassembled WGS sequence"/>
</dbReference>
<dbReference type="Pfam" id="PF01120">
    <property type="entry name" value="Alpha_L_fucos"/>
    <property type="match status" value="1"/>
</dbReference>
<evidence type="ECO:0000256" key="5">
    <source>
        <dbReference type="ARBA" id="ARBA00022801"/>
    </source>
</evidence>
<dbReference type="EC" id="3.2.1.51" evidence="3"/>
<keyword evidence="4" id="KW-0732">Signal</keyword>
<dbReference type="InterPro" id="IPR057739">
    <property type="entry name" value="Glyco_hydro_29_N"/>
</dbReference>
<feature type="domain" description="Glycoside hydrolase family 29 N-terminal" evidence="7">
    <location>
        <begin position="14"/>
        <end position="321"/>
    </location>
</feature>
<gene>
    <name evidence="8" type="ORF">SAMN05661044_03907</name>
</gene>
<dbReference type="Gene3D" id="3.20.20.80">
    <property type="entry name" value="Glycosidases"/>
    <property type="match status" value="1"/>
</dbReference>
<keyword evidence="9" id="KW-1185">Reference proteome</keyword>
<proteinExistence type="inferred from homology"/>
<dbReference type="GO" id="GO:0006004">
    <property type="term" value="P:fucose metabolic process"/>
    <property type="evidence" value="ECO:0007669"/>
    <property type="project" value="InterPro"/>
</dbReference>
<evidence type="ECO:0000256" key="6">
    <source>
        <dbReference type="ARBA" id="ARBA00023295"/>
    </source>
</evidence>
<dbReference type="GO" id="GO:0004560">
    <property type="term" value="F:alpha-L-fucosidase activity"/>
    <property type="evidence" value="ECO:0007669"/>
    <property type="project" value="InterPro"/>
</dbReference>
<dbReference type="InterPro" id="IPR017853">
    <property type="entry name" value="GH"/>
</dbReference>
<dbReference type="RefSeq" id="WP_162276638.1">
    <property type="nucleotide sequence ID" value="NZ_FOAF01000006.1"/>
</dbReference>
<comment type="function">
    <text evidence="1">Alpha-L-fucosidase is responsible for hydrolyzing the alpha-1,6-linked fucose joined to the reducing-end N-acetylglucosamine of the carbohydrate moieties of glycoproteins.</text>
</comment>
<dbReference type="AlphaFoldDB" id="A0A1H7UQY2"/>
<evidence type="ECO:0000256" key="3">
    <source>
        <dbReference type="ARBA" id="ARBA00012662"/>
    </source>
</evidence>
<evidence type="ECO:0000256" key="1">
    <source>
        <dbReference type="ARBA" id="ARBA00004071"/>
    </source>
</evidence>
<keyword evidence="5" id="KW-0378">Hydrolase</keyword>
<evidence type="ECO:0000256" key="2">
    <source>
        <dbReference type="ARBA" id="ARBA00007951"/>
    </source>
</evidence>
<comment type="similarity">
    <text evidence="2">Belongs to the glycosyl hydrolase 29 family.</text>
</comment>
<dbReference type="PRINTS" id="PR00741">
    <property type="entry name" value="GLHYDRLASE29"/>
</dbReference>
<dbReference type="GO" id="GO:0016139">
    <property type="term" value="P:glycoside catabolic process"/>
    <property type="evidence" value="ECO:0007669"/>
    <property type="project" value="TreeGrafter"/>
</dbReference>
<evidence type="ECO:0000313" key="8">
    <source>
        <dbReference type="EMBL" id="SEL99363.1"/>
    </source>
</evidence>
<evidence type="ECO:0000256" key="4">
    <source>
        <dbReference type="ARBA" id="ARBA00022729"/>
    </source>
</evidence>
<dbReference type="InterPro" id="IPR000933">
    <property type="entry name" value="Glyco_hydro_29"/>
</dbReference>
<keyword evidence="6" id="KW-0326">Glycosidase</keyword>
<dbReference type="PANTHER" id="PTHR10030">
    <property type="entry name" value="ALPHA-L-FUCOSIDASE"/>
    <property type="match status" value="1"/>
</dbReference>
<evidence type="ECO:0000313" key="9">
    <source>
        <dbReference type="Proteomes" id="UP000199421"/>
    </source>
</evidence>
<dbReference type="SMART" id="SM00812">
    <property type="entry name" value="Alpha_L_fucos"/>
    <property type="match status" value="1"/>
</dbReference>
<evidence type="ECO:0000259" key="7">
    <source>
        <dbReference type="Pfam" id="PF01120"/>
    </source>
</evidence>
<dbReference type="GO" id="GO:0005764">
    <property type="term" value="C:lysosome"/>
    <property type="evidence" value="ECO:0007669"/>
    <property type="project" value="TreeGrafter"/>
</dbReference>
<name>A0A1H7UQY2_OLID1</name>
<protein>
    <recommendedName>
        <fullName evidence="3">alpha-L-fucosidase</fullName>
        <ecNumber evidence="3">3.2.1.51</ecNumber>
    </recommendedName>
</protein>